<dbReference type="SUPFAM" id="SSF53681">
    <property type="entry name" value="Aspartate/glutamate racemase"/>
    <property type="match status" value="2"/>
</dbReference>
<dbReference type="HAMAP" id="MF_00258">
    <property type="entry name" value="Glu_racemase"/>
    <property type="match status" value="1"/>
</dbReference>
<dbReference type="GO" id="GO:0071555">
    <property type="term" value="P:cell wall organization"/>
    <property type="evidence" value="ECO:0007669"/>
    <property type="project" value="UniProtKB-KW"/>
</dbReference>
<evidence type="ECO:0000256" key="1">
    <source>
        <dbReference type="ARBA" id="ARBA00001602"/>
    </source>
</evidence>
<evidence type="ECO:0000256" key="6">
    <source>
        <dbReference type="ARBA" id="ARBA00023316"/>
    </source>
</evidence>
<dbReference type="PANTHER" id="PTHR21198:SF2">
    <property type="entry name" value="GLUTAMATE RACEMASE"/>
    <property type="match status" value="1"/>
</dbReference>
<dbReference type="PROSITE" id="PS00924">
    <property type="entry name" value="ASP_GLU_RACEMASE_2"/>
    <property type="match status" value="1"/>
</dbReference>
<dbReference type="EC" id="5.1.1.3" evidence="2"/>
<evidence type="ECO:0000256" key="2">
    <source>
        <dbReference type="ARBA" id="ARBA00013090"/>
    </source>
</evidence>
<evidence type="ECO:0000313" key="7">
    <source>
        <dbReference type="EMBL" id="VAW33636.1"/>
    </source>
</evidence>
<dbReference type="NCBIfam" id="TIGR00067">
    <property type="entry name" value="glut_race"/>
    <property type="match status" value="1"/>
</dbReference>
<dbReference type="AlphaFoldDB" id="A0A3B0VNA2"/>
<dbReference type="Gene3D" id="3.40.50.1860">
    <property type="match status" value="2"/>
</dbReference>
<dbReference type="InterPro" id="IPR033134">
    <property type="entry name" value="Asp/Glu_racemase_AS_2"/>
</dbReference>
<keyword evidence="6" id="KW-0961">Cell wall biogenesis/degradation</keyword>
<dbReference type="GO" id="GO:0008360">
    <property type="term" value="P:regulation of cell shape"/>
    <property type="evidence" value="ECO:0007669"/>
    <property type="project" value="UniProtKB-KW"/>
</dbReference>
<sequence>KYFNYSFNMIGIFDSGVGGMTVAHAVEQFCPGQALIYFGDLARTPYGSKSPAAIRRYVRQNIDFLLAHGARMIIIACNSAASVAAEDMRREFSVPIFDVIGPAVRRAVEISSAASGRIGVIGTRATINSAVYPQKIGRINQDLRVYGNECPLLVPLVEEGWLNRRETRMILRYYLRPLKMQQVDTLVLGCTHYPLLRDLIQPRIGRRVRIVDSSIEVARELRQYLAAHPEHGSTTGGSRFYVSDMTPAAAATARRIFGRPIELEVQEAGHP</sequence>
<dbReference type="GO" id="GO:0009252">
    <property type="term" value="P:peptidoglycan biosynthetic process"/>
    <property type="evidence" value="ECO:0007669"/>
    <property type="project" value="UniProtKB-KW"/>
</dbReference>
<protein>
    <recommendedName>
        <fullName evidence="2">glutamate racemase</fullName>
        <ecNumber evidence="2">5.1.1.3</ecNumber>
    </recommendedName>
</protein>
<keyword evidence="4" id="KW-0573">Peptidoglycan synthesis</keyword>
<comment type="catalytic activity">
    <reaction evidence="1">
        <text>L-glutamate = D-glutamate</text>
        <dbReference type="Rhea" id="RHEA:12813"/>
        <dbReference type="ChEBI" id="CHEBI:29985"/>
        <dbReference type="ChEBI" id="CHEBI:29986"/>
        <dbReference type="EC" id="5.1.1.3"/>
    </reaction>
</comment>
<dbReference type="GO" id="GO:0008881">
    <property type="term" value="F:glutamate racemase activity"/>
    <property type="evidence" value="ECO:0007669"/>
    <property type="project" value="UniProtKB-EC"/>
</dbReference>
<proteinExistence type="inferred from homology"/>
<reference evidence="7" key="1">
    <citation type="submission" date="2018-06" db="EMBL/GenBank/DDBJ databases">
        <authorList>
            <person name="Zhirakovskaya E."/>
        </authorList>
    </citation>
    <scope>NUCLEOTIDE SEQUENCE</scope>
</reference>
<dbReference type="Pfam" id="PF01177">
    <property type="entry name" value="Asp_Glu_race"/>
    <property type="match status" value="1"/>
</dbReference>
<dbReference type="FunFam" id="3.40.50.1860:FF:000001">
    <property type="entry name" value="Glutamate racemase"/>
    <property type="match status" value="1"/>
</dbReference>
<dbReference type="PANTHER" id="PTHR21198">
    <property type="entry name" value="GLUTAMATE RACEMASE"/>
    <property type="match status" value="1"/>
</dbReference>
<organism evidence="7">
    <name type="scientific">hydrothermal vent metagenome</name>
    <dbReference type="NCBI Taxonomy" id="652676"/>
    <lineage>
        <taxon>unclassified sequences</taxon>
        <taxon>metagenomes</taxon>
        <taxon>ecological metagenomes</taxon>
    </lineage>
</organism>
<keyword evidence="3" id="KW-0133">Cell shape</keyword>
<evidence type="ECO:0000256" key="3">
    <source>
        <dbReference type="ARBA" id="ARBA00022960"/>
    </source>
</evidence>
<name>A0A3B0VNA2_9ZZZZ</name>
<keyword evidence="5 7" id="KW-0413">Isomerase</keyword>
<dbReference type="InterPro" id="IPR015942">
    <property type="entry name" value="Asp/Glu/hydantoin_racemase"/>
</dbReference>
<evidence type="ECO:0000256" key="4">
    <source>
        <dbReference type="ARBA" id="ARBA00022984"/>
    </source>
</evidence>
<gene>
    <name evidence="7" type="ORF">MNBD_DELTA03-1626</name>
</gene>
<dbReference type="InterPro" id="IPR001920">
    <property type="entry name" value="Asp/Glu_race"/>
</dbReference>
<evidence type="ECO:0000256" key="5">
    <source>
        <dbReference type="ARBA" id="ARBA00023235"/>
    </source>
</evidence>
<accession>A0A3B0VNA2</accession>
<feature type="non-terminal residue" evidence="7">
    <location>
        <position position="1"/>
    </location>
</feature>
<dbReference type="EMBL" id="UOEX01000049">
    <property type="protein sequence ID" value="VAW33636.1"/>
    <property type="molecule type" value="Genomic_DNA"/>
</dbReference>
<dbReference type="InterPro" id="IPR004391">
    <property type="entry name" value="Glu_race"/>
</dbReference>